<reference evidence="1 2" key="1">
    <citation type="submission" date="2016-10" db="EMBL/GenBank/DDBJ databases">
        <authorList>
            <person name="de Groot N.N."/>
        </authorList>
    </citation>
    <scope>NUCLEOTIDE SEQUENCE [LARGE SCALE GENOMIC DNA]</scope>
    <source>
        <strain evidence="1 2">CGMCC 1.11030</strain>
    </source>
</reference>
<evidence type="ECO:0000313" key="2">
    <source>
        <dbReference type="Proteomes" id="UP000199377"/>
    </source>
</evidence>
<name>A0A1I3HI30_9RHOB</name>
<proteinExistence type="predicted"/>
<gene>
    <name evidence="1" type="ORF">SAMN05216258_1063</name>
</gene>
<dbReference type="STRING" id="1114924.SAMN05216258_1063"/>
<organism evidence="1 2">
    <name type="scientific">Albimonas pacifica</name>
    <dbReference type="NCBI Taxonomy" id="1114924"/>
    <lineage>
        <taxon>Bacteria</taxon>
        <taxon>Pseudomonadati</taxon>
        <taxon>Pseudomonadota</taxon>
        <taxon>Alphaproteobacteria</taxon>
        <taxon>Rhodobacterales</taxon>
        <taxon>Paracoccaceae</taxon>
        <taxon>Albimonas</taxon>
    </lineage>
</organism>
<keyword evidence="2" id="KW-1185">Reference proteome</keyword>
<protein>
    <submittedName>
        <fullName evidence="1">Uncharacterized protein</fullName>
    </submittedName>
</protein>
<dbReference type="Proteomes" id="UP000199377">
    <property type="component" value="Unassembled WGS sequence"/>
</dbReference>
<accession>A0A1I3HI30</accession>
<evidence type="ECO:0000313" key="1">
    <source>
        <dbReference type="EMBL" id="SFI35293.1"/>
    </source>
</evidence>
<dbReference type="AlphaFoldDB" id="A0A1I3HI30"/>
<dbReference type="OrthoDB" id="5124200at2"/>
<dbReference type="EMBL" id="FOQH01000006">
    <property type="protein sequence ID" value="SFI35293.1"/>
    <property type="molecule type" value="Genomic_DNA"/>
</dbReference>
<dbReference type="RefSeq" id="WP_092860374.1">
    <property type="nucleotide sequence ID" value="NZ_FOQH01000006.1"/>
</dbReference>
<sequence length="116" mass="12678">MATWPASVPAALVRGYGPRVGLPAARPDFGRGYTGQVRLARRLTVVQPASWHLTPEQMRDLTLFLRDHADAWAVMPLRMVDEDDAVTTAKARVTGPVSLGEEGRGWLASAELEIAR</sequence>